<dbReference type="PROSITE" id="PS00690">
    <property type="entry name" value="DEAH_ATP_HELICASE"/>
    <property type="match status" value="1"/>
</dbReference>
<keyword evidence="4" id="KW-0067">ATP-binding</keyword>
<sequence length="1146" mass="129931">MADNAGKIAEILGTDDAVVLKFVQTIANECKTLNTFEKRIQELDIGLQSGKIRELYEQYHGSDVTREGNILAAVTKILKDDLGIEDGVVAKFVVNILSQSPNISTFMKKLNEMGTAIPALTIKRLFECYKNRLDVSKCGSLKSEVNVKQENDGLKLPNEVIKWEDITDIKDMVQDKYTEEDDEPVIGKIYQGIVTSIASFGCFVKLMHIKNVKNEGLIHISELGKYRVKHPSEVVKESQMVYARITKLRDNGKISLSMKNIDQLSGKDTKEDNVDLADLQMRGRNTIRDTKEEKMIKKRKLTSPERWEIRQLIASGMVNPDDYPEIQEENRLNSAKNVEVEGNLLSEIQESNVDTDTIDLDVELNPNDRPKFLKKEGKKASKKFEPLKLTHNPKGSLNRSAVHGSKTVLEHREEKLAKKKEIEEEIRKKKALDDPSKDPETVRKEIHELKQRLTITEWERSRKQQRITYGRRSNKPISAVRKSLPVYSMKRQLVDAVKNNQFLVIVGETGSGKTTQITQYLDEEGFSNNGIIGCTQPRRVAAISVAKRVSEEVGCQIGKDVGYTVRFEDVTSGATRIKYMTDGMLQREALMDPIMSKYSVIMLDEAHERTIATDVLFALLKEAAKKRPDLKVIVTSATLDSEKFSQYFNNCPIINVPGKTYPVEVLYTQQPSMDYVASALDCVIDIHTNEDPGDILVFLTGQEEIDTCCEILYERAKTLGDTVGPLIILPVYSALPSEIQSKIFEPTPKGNRKVIFATNIAETSITIDGIFYVVDPGFSKVNTYSPKAGMEQLIVAPISQAQANQRKGRAGRTGPGKCYRLYTESAFKTEMLPNAIPDIQRQNLLHTILMLKAMGINDLLNFDFMDPPPKGLMIYALEELYHLQALDSDGHLTRLGQRMALFPMEPTLARALLSSVSNNCSDEMITIISMLSIPNVFFRPKDKQQEADSRKARFHHPYGDHLTLLNVFTKWAEARYTEDFCKTHFLQFRHLKRARDVKKQISMIFNRLNLPIINCNGNPEIIRKTLVSGFFLNAAKRESKAGYKTINGGTEVGIHPSSALYGREYEYVIYHNLVLTTREFMSQISGIEPQWLLEAAPHFYKVADANSNKRKRVKIEPLFNRHSKDQNSWRLSQKKQNREKALGMKK</sequence>
<keyword evidence="5" id="KW-0507">mRNA processing</keyword>
<dbReference type="GO" id="GO:0004386">
    <property type="term" value="F:helicase activity"/>
    <property type="evidence" value="ECO:0007669"/>
    <property type="project" value="UniProtKB-KW"/>
</dbReference>
<evidence type="ECO:0000259" key="9">
    <source>
        <dbReference type="PROSITE" id="PS51192"/>
    </source>
</evidence>
<dbReference type="InterPro" id="IPR027417">
    <property type="entry name" value="P-loop_NTPase"/>
</dbReference>
<dbReference type="EMBL" id="JBEVYD010000007">
    <property type="protein sequence ID" value="KAL3231346.1"/>
    <property type="molecule type" value="Genomic_DNA"/>
</dbReference>
<dbReference type="Pfam" id="PF21010">
    <property type="entry name" value="HA2_C"/>
    <property type="match status" value="1"/>
</dbReference>
<keyword evidence="2" id="KW-0547">Nucleotide-binding</keyword>
<feature type="domain" description="Helicase C-terminal" evidence="10">
    <location>
        <begin position="679"/>
        <end position="855"/>
    </location>
</feature>
<gene>
    <name evidence="11" type="ORF">RNJ44_00381</name>
</gene>
<dbReference type="PROSITE" id="PS51194">
    <property type="entry name" value="HELICASE_CTER"/>
    <property type="match status" value="1"/>
</dbReference>
<dbReference type="PANTHER" id="PTHR18934:SF85">
    <property type="entry name" value="ATP-DEPENDENT RNA HELICASE DHX8"/>
    <property type="match status" value="1"/>
</dbReference>
<feature type="region of interest" description="Disordered" evidence="7">
    <location>
        <begin position="1125"/>
        <end position="1146"/>
    </location>
</feature>
<dbReference type="Pfam" id="PF04408">
    <property type="entry name" value="WHD_HA2"/>
    <property type="match status" value="1"/>
</dbReference>
<feature type="domain" description="Helicase ATP-binding" evidence="9">
    <location>
        <begin position="494"/>
        <end position="657"/>
    </location>
</feature>
<name>A0ABR4NSH3_9SACH</name>
<evidence type="ECO:0000256" key="6">
    <source>
        <dbReference type="ARBA" id="ARBA00023242"/>
    </source>
</evidence>
<dbReference type="Pfam" id="PF00270">
    <property type="entry name" value="DEAD"/>
    <property type="match status" value="1"/>
</dbReference>
<dbReference type="SUPFAM" id="SSF52540">
    <property type="entry name" value="P-loop containing nucleoside triphosphate hydrolases"/>
    <property type="match status" value="1"/>
</dbReference>
<dbReference type="SMART" id="SM00490">
    <property type="entry name" value="HELICc"/>
    <property type="match status" value="1"/>
</dbReference>
<evidence type="ECO:0000313" key="12">
    <source>
        <dbReference type="Proteomes" id="UP001623330"/>
    </source>
</evidence>
<dbReference type="PANTHER" id="PTHR18934">
    <property type="entry name" value="ATP-DEPENDENT RNA HELICASE"/>
    <property type="match status" value="1"/>
</dbReference>
<dbReference type="SMART" id="SM00316">
    <property type="entry name" value="S1"/>
    <property type="match status" value="1"/>
</dbReference>
<dbReference type="InterPro" id="IPR007502">
    <property type="entry name" value="Helicase-assoc_dom"/>
</dbReference>
<dbReference type="InterPro" id="IPR002464">
    <property type="entry name" value="DNA/RNA_helicase_DEAH_CS"/>
</dbReference>
<dbReference type="EC" id="3.6.4.13" evidence="1"/>
<dbReference type="SMART" id="SM00847">
    <property type="entry name" value="HA2"/>
    <property type="match status" value="1"/>
</dbReference>
<keyword evidence="5" id="KW-0508">mRNA splicing</keyword>
<evidence type="ECO:0000256" key="7">
    <source>
        <dbReference type="SAM" id="MobiDB-lite"/>
    </source>
</evidence>
<dbReference type="InterPro" id="IPR049621">
    <property type="entry name" value="S1_DHX8_helicase"/>
</dbReference>
<evidence type="ECO:0000259" key="10">
    <source>
        <dbReference type="PROSITE" id="PS51194"/>
    </source>
</evidence>
<dbReference type="InterPro" id="IPR011709">
    <property type="entry name" value="DEAD-box_helicase_OB_fold"/>
</dbReference>
<dbReference type="Pfam" id="PF07717">
    <property type="entry name" value="OB_NTP_bind"/>
    <property type="match status" value="1"/>
</dbReference>
<dbReference type="Gene3D" id="1.20.120.1080">
    <property type="match status" value="1"/>
</dbReference>
<organism evidence="11 12">
    <name type="scientific">Nakaseomyces bracarensis</name>
    <dbReference type="NCBI Taxonomy" id="273131"/>
    <lineage>
        <taxon>Eukaryota</taxon>
        <taxon>Fungi</taxon>
        <taxon>Dikarya</taxon>
        <taxon>Ascomycota</taxon>
        <taxon>Saccharomycotina</taxon>
        <taxon>Saccharomycetes</taxon>
        <taxon>Saccharomycetales</taxon>
        <taxon>Saccharomycetaceae</taxon>
        <taxon>Nakaseomyces</taxon>
    </lineage>
</organism>
<evidence type="ECO:0000259" key="8">
    <source>
        <dbReference type="PROSITE" id="PS50126"/>
    </source>
</evidence>
<keyword evidence="3" id="KW-0378">Hydrolase</keyword>
<dbReference type="Pfam" id="PF00575">
    <property type="entry name" value="S1"/>
    <property type="match status" value="1"/>
</dbReference>
<evidence type="ECO:0000256" key="5">
    <source>
        <dbReference type="ARBA" id="ARBA00023187"/>
    </source>
</evidence>
<dbReference type="PROSITE" id="PS50126">
    <property type="entry name" value="S1"/>
    <property type="match status" value="1"/>
</dbReference>
<accession>A0ABR4NSH3</accession>
<dbReference type="InterPro" id="IPR001650">
    <property type="entry name" value="Helicase_C-like"/>
</dbReference>
<dbReference type="SUPFAM" id="SSF50249">
    <property type="entry name" value="Nucleic acid-binding proteins"/>
    <property type="match status" value="1"/>
</dbReference>
<dbReference type="Pfam" id="PF00271">
    <property type="entry name" value="Helicase_C"/>
    <property type="match status" value="1"/>
</dbReference>
<proteinExistence type="predicted"/>
<evidence type="ECO:0000256" key="3">
    <source>
        <dbReference type="ARBA" id="ARBA00022801"/>
    </source>
</evidence>
<evidence type="ECO:0000256" key="2">
    <source>
        <dbReference type="ARBA" id="ARBA00022741"/>
    </source>
</evidence>
<dbReference type="CDD" id="cd05684">
    <property type="entry name" value="S1_DHX8_helicase"/>
    <property type="match status" value="1"/>
</dbReference>
<dbReference type="InterPro" id="IPR012340">
    <property type="entry name" value="NA-bd_OB-fold"/>
</dbReference>
<comment type="caution">
    <text evidence="11">The sequence shown here is derived from an EMBL/GenBank/DDBJ whole genome shotgun (WGS) entry which is preliminary data.</text>
</comment>
<protein>
    <recommendedName>
        <fullName evidence="1">RNA helicase</fullName>
        <ecNumber evidence="1">3.6.4.13</ecNumber>
    </recommendedName>
</protein>
<evidence type="ECO:0000256" key="4">
    <source>
        <dbReference type="ARBA" id="ARBA00022840"/>
    </source>
</evidence>
<evidence type="ECO:0000313" key="11">
    <source>
        <dbReference type="EMBL" id="KAL3231346.1"/>
    </source>
</evidence>
<keyword evidence="6" id="KW-0539">Nucleus</keyword>
<feature type="compositionally biased region" description="Basic and acidic residues" evidence="7">
    <location>
        <begin position="1136"/>
        <end position="1146"/>
    </location>
</feature>
<keyword evidence="11" id="KW-0347">Helicase</keyword>
<dbReference type="Gene3D" id="3.40.50.300">
    <property type="entry name" value="P-loop containing nucleotide triphosphate hydrolases"/>
    <property type="match status" value="2"/>
</dbReference>
<feature type="domain" description="S1 motif" evidence="8">
    <location>
        <begin position="187"/>
        <end position="259"/>
    </location>
</feature>
<dbReference type="InterPro" id="IPR048333">
    <property type="entry name" value="HA2_WH"/>
</dbReference>
<dbReference type="PROSITE" id="PS51192">
    <property type="entry name" value="HELICASE_ATP_BIND_1"/>
    <property type="match status" value="1"/>
</dbReference>
<dbReference type="Proteomes" id="UP001623330">
    <property type="component" value="Unassembled WGS sequence"/>
</dbReference>
<evidence type="ECO:0000256" key="1">
    <source>
        <dbReference type="ARBA" id="ARBA00012552"/>
    </source>
</evidence>
<dbReference type="Gene3D" id="2.40.50.140">
    <property type="entry name" value="Nucleic acid-binding proteins"/>
    <property type="match status" value="1"/>
</dbReference>
<dbReference type="SMART" id="SM00487">
    <property type="entry name" value="DEXDc"/>
    <property type="match status" value="1"/>
</dbReference>
<dbReference type="InterPro" id="IPR011545">
    <property type="entry name" value="DEAD/DEAH_box_helicase_dom"/>
</dbReference>
<dbReference type="InterPro" id="IPR014001">
    <property type="entry name" value="Helicase_ATP-bd"/>
</dbReference>
<reference evidence="11 12" key="1">
    <citation type="submission" date="2024-05" db="EMBL/GenBank/DDBJ databases">
        <title>Long read based assembly of the Candida bracarensis genome reveals expanded adhesin content.</title>
        <authorList>
            <person name="Marcet-Houben M."/>
            <person name="Ksiezopolska E."/>
            <person name="Gabaldon T."/>
        </authorList>
    </citation>
    <scope>NUCLEOTIDE SEQUENCE [LARGE SCALE GENOMIC DNA]</scope>
    <source>
        <strain evidence="11 12">CBM6</strain>
    </source>
</reference>
<dbReference type="CDD" id="cd18791">
    <property type="entry name" value="SF2_C_RHA"/>
    <property type="match status" value="1"/>
</dbReference>
<keyword evidence="12" id="KW-1185">Reference proteome</keyword>
<dbReference type="InterPro" id="IPR003029">
    <property type="entry name" value="S1_domain"/>
</dbReference>